<protein>
    <submittedName>
        <fullName evidence="1">Transposase</fullName>
    </submittedName>
</protein>
<evidence type="ECO:0000313" key="1">
    <source>
        <dbReference type="EMBL" id="OWM35417.1"/>
    </source>
</evidence>
<accession>A0A854NI60</accession>
<name>A0A854NI60_CORDP</name>
<comment type="caution">
    <text evidence="1">The sequence shown here is derived from an EMBL/GenBank/DDBJ whole genome shotgun (WGS) entry which is preliminary data.</text>
</comment>
<evidence type="ECO:0000313" key="2">
    <source>
        <dbReference type="Proteomes" id="UP000197692"/>
    </source>
</evidence>
<dbReference type="EMBL" id="LSZF01000018">
    <property type="protein sequence ID" value="OWM35417.1"/>
    <property type="molecule type" value="Genomic_DNA"/>
</dbReference>
<reference evidence="2" key="1">
    <citation type="submission" date="2016-02" db="EMBL/GenBank/DDBJ databases">
        <title>Genomic analyses of a collection of pathogenic Corynebacterium diphtheriae.</title>
        <authorList>
            <person name="Sangal V."/>
            <person name="Titov L."/>
        </authorList>
    </citation>
    <scope>NUCLEOTIDE SEQUENCE [LARGE SCALE GENOMIC DNA]</scope>
    <source>
        <strain evidence="2">1438</strain>
    </source>
</reference>
<dbReference type="Proteomes" id="UP000197692">
    <property type="component" value="Unassembled WGS sequence"/>
</dbReference>
<proteinExistence type="predicted"/>
<organism evidence="1 2">
    <name type="scientific">Corynebacterium diphtheriae bv. mitis</name>
    <dbReference type="NCBI Taxonomy" id="1806053"/>
    <lineage>
        <taxon>Bacteria</taxon>
        <taxon>Bacillati</taxon>
        <taxon>Actinomycetota</taxon>
        <taxon>Actinomycetes</taxon>
        <taxon>Mycobacteriales</taxon>
        <taxon>Corynebacteriaceae</taxon>
        <taxon>Corynebacterium</taxon>
    </lineage>
</organism>
<sequence>MGSRWYCRYGVSYRALEEMMTERGVPVDHTTIYRWVQKYAPELDKQTAGT</sequence>
<gene>
    <name evidence="1" type="ORF">AY602_01180</name>
</gene>
<dbReference type="AlphaFoldDB" id="A0A854NI60"/>